<dbReference type="CDD" id="cd13962">
    <property type="entry name" value="PT_UbiA_UBIAD1"/>
    <property type="match status" value="1"/>
</dbReference>
<keyword evidence="5 10" id="KW-0808">Transferase</keyword>
<dbReference type="EMBL" id="FNQP01000002">
    <property type="protein sequence ID" value="SDZ87037.1"/>
    <property type="molecule type" value="Genomic_DNA"/>
</dbReference>
<dbReference type="GO" id="GO:0009234">
    <property type="term" value="P:menaquinone biosynthetic process"/>
    <property type="evidence" value="ECO:0007669"/>
    <property type="project" value="UniProtKB-UniPathway"/>
</dbReference>
<organism evidence="10 11">
    <name type="scientific">Thiothrix caldifontis</name>
    <dbReference type="NCBI Taxonomy" id="525918"/>
    <lineage>
        <taxon>Bacteria</taxon>
        <taxon>Pseudomonadati</taxon>
        <taxon>Pseudomonadota</taxon>
        <taxon>Gammaproteobacteria</taxon>
        <taxon>Thiotrichales</taxon>
        <taxon>Thiotrichaceae</taxon>
        <taxon>Thiothrix</taxon>
    </lineage>
</organism>
<evidence type="ECO:0000256" key="9">
    <source>
        <dbReference type="SAM" id="Phobius"/>
    </source>
</evidence>
<evidence type="ECO:0000256" key="1">
    <source>
        <dbReference type="ARBA" id="ARBA00004141"/>
    </source>
</evidence>
<dbReference type="AlphaFoldDB" id="A0A1H3WIQ2"/>
<feature type="transmembrane region" description="Helical" evidence="9">
    <location>
        <begin position="24"/>
        <end position="42"/>
    </location>
</feature>
<dbReference type="OrthoDB" id="3344514at2"/>
<protein>
    <submittedName>
        <fullName evidence="10">1,4-dihydroxy-2-naphthoate octaprenyltransferase</fullName>
    </submittedName>
</protein>
<evidence type="ECO:0000313" key="10">
    <source>
        <dbReference type="EMBL" id="SDZ87037.1"/>
    </source>
</evidence>
<proteinExistence type="predicted"/>
<keyword evidence="7 9" id="KW-1133">Transmembrane helix</keyword>
<evidence type="ECO:0000256" key="5">
    <source>
        <dbReference type="ARBA" id="ARBA00022679"/>
    </source>
</evidence>
<dbReference type="PIRSF" id="PIRSF005355">
    <property type="entry name" value="UBIAD1"/>
    <property type="match status" value="1"/>
</dbReference>
<feature type="transmembrane region" description="Helical" evidence="9">
    <location>
        <begin position="108"/>
        <end position="127"/>
    </location>
</feature>
<dbReference type="GO" id="GO:0016020">
    <property type="term" value="C:membrane"/>
    <property type="evidence" value="ECO:0007669"/>
    <property type="project" value="UniProtKB-SubCell"/>
</dbReference>
<keyword evidence="4" id="KW-1003">Cell membrane</keyword>
<accession>A0A1H3WIQ2</accession>
<dbReference type="STRING" id="525918.SAMN05660964_00467"/>
<evidence type="ECO:0000256" key="4">
    <source>
        <dbReference type="ARBA" id="ARBA00022475"/>
    </source>
</evidence>
<gene>
    <name evidence="10" type="ORF">SAMN05660964_00467</name>
</gene>
<feature type="transmembrane region" description="Helical" evidence="9">
    <location>
        <begin position="162"/>
        <end position="179"/>
    </location>
</feature>
<name>A0A1H3WIQ2_9GAMM</name>
<dbReference type="UniPathway" id="UPA00079"/>
<dbReference type="InterPro" id="IPR044878">
    <property type="entry name" value="UbiA_sf"/>
</dbReference>
<comment type="subcellular location">
    <subcellularLocation>
        <location evidence="1">Membrane</location>
        <topology evidence="1">Multi-pass membrane protein</topology>
    </subcellularLocation>
</comment>
<dbReference type="InterPro" id="IPR026046">
    <property type="entry name" value="UBIAD1"/>
</dbReference>
<feature type="transmembrane region" description="Helical" evidence="9">
    <location>
        <begin position="289"/>
        <end position="310"/>
    </location>
</feature>
<dbReference type="PANTHER" id="PTHR13929:SF0">
    <property type="entry name" value="UBIA PRENYLTRANSFERASE DOMAIN-CONTAINING PROTEIN 1"/>
    <property type="match status" value="1"/>
</dbReference>
<evidence type="ECO:0000256" key="6">
    <source>
        <dbReference type="ARBA" id="ARBA00022692"/>
    </source>
</evidence>
<keyword evidence="11" id="KW-1185">Reference proteome</keyword>
<keyword evidence="6 9" id="KW-0812">Transmembrane</keyword>
<comment type="pathway">
    <text evidence="2">Quinol/quinone metabolism; menaquinone biosynthesis.</text>
</comment>
<feature type="transmembrane region" description="Helical" evidence="9">
    <location>
        <begin position="48"/>
        <end position="69"/>
    </location>
</feature>
<feature type="transmembrane region" description="Helical" evidence="9">
    <location>
        <begin position="234"/>
        <end position="252"/>
    </location>
</feature>
<reference evidence="10 11" key="1">
    <citation type="submission" date="2016-10" db="EMBL/GenBank/DDBJ databases">
        <authorList>
            <person name="de Groot N.N."/>
        </authorList>
    </citation>
    <scope>NUCLEOTIDE SEQUENCE [LARGE SCALE GENOMIC DNA]</scope>
    <source>
        <strain evidence="10 11">DSM 21228</strain>
    </source>
</reference>
<keyword evidence="3" id="KW-0474">Menaquinone biosynthesis</keyword>
<evidence type="ECO:0000256" key="2">
    <source>
        <dbReference type="ARBA" id="ARBA00004863"/>
    </source>
</evidence>
<dbReference type="Gene3D" id="1.10.357.140">
    <property type="entry name" value="UbiA prenyltransferase"/>
    <property type="match status" value="1"/>
</dbReference>
<dbReference type="InterPro" id="IPR000537">
    <property type="entry name" value="UbiA_prenyltransferase"/>
</dbReference>
<feature type="transmembrane region" description="Helical" evidence="9">
    <location>
        <begin position="133"/>
        <end position="150"/>
    </location>
</feature>
<dbReference type="RefSeq" id="WP_093064989.1">
    <property type="nucleotide sequence ID" value="NZ_FNQP01000002.1"/>
</dbReference>
<dbReference type="PANTHER" id="PTHR13929">
    <property type="entry name" value="1,4-DIHYDROXY-2-NAPHTHOATE OCTAPRENYLTRANSFERASE"/>
    <property type="match status" value="1"/>
</dbReference>
<dbReference type="Pfam" id="PF01040">
    <property type="entry name" value="UbiA"/>
    <property type="match status" value="1"/>
</dbReference>
<evidence type="ECO:0000256" key="3">
    <source>
        <dbReference type="ARBA" id="ARBA00022428"/>
    </source>
</evidence>
<evidence type="ECO:0000313" key="11">
    <source>
        <dbReference type="Proteomes" id="UP000199397"/>
    </source>
</evidence>
<feature type="transmembrane region" description="Helical" evidence="9">
    <location>
        <begin position="185"/>
        <end position="205"/>
    </location>
</feature>
<dbReference type="Proteomes" id="UP000199397">
    <property type="component" value="Unassembled WGS sequence"/>
</dbReference>
<dbReference type="GO" id="GO:0042371">
    <property type="term" value="P:vitamin K biosynthetic process"/>
    <property type="evidence" value="ECO:0007669"/>
    <property type="project" value="TreeGrafter"/>
</dbReference>
<dbReference type="GO" id="GO:0004659">
    <property type="term" value="F:prenyltransferase activity"/>
    <property type="evidence" value="ECO:0007669"/>
    <property type="project" value="InterPro"/>
</dbReference>
<evidence type="ECO:0000256" key="8">
    <source>
        <dbReference type="ARBA" id="ARBA00023136"/>
    </source>
</evidence>
<keyword evidence="8 9" id="KW-0472">Membrane</keyword>
<sequence>MAQEPDLSLRQQPLLRYWLATRPAFLAASVVPALVGAAAAWAQGYALHGWLLAWTLLAVMLVHAGMNVLNDYYDEQNGTDRRNTQRLFPFTGGSRFIQNGVLSAGETLVFGAWLLSVAMLIGIGLAWQSGMDLLWIGLAGLVIGWGYSAPPLNLNGRGWGEPTIAVSFGILTPLGAWFVQTGTLAWYPIVISLPLSLLIMNILLINQFPDREADAASGKHHWVVRFGADMAAKVYLAAVLLATLLLVTWVMLDVLPPMALLSALPLGIALRAGLQLVEHAHAPHKLEPAIKMTIGSAVLHGVLLSLALWLV</sequence>
<evidence type="ECO:0000256" key="7">
    <source>
        <dbReference type="ARBA" id="ARBA00022989"/>
    </source>
</evidence>